<evidence type="ECO:0000256" key="5">
    <source>
        <dbReference type="ARBA" id="ARBA00023242"/>
    </source>
</evidence>
<evidence type="ECO:0000256" key="3">
    <source>
        <dbReference type="ARBA" id="ARBA00022989"/>
    </source>
</evidence>
<dbReference type="SUPFAM" id="SSF53474">
    <property type="entry name" value="alpha/beta-Hydrolases"/>
    <property type="match status" value="1"/>
</dbReference>
<evidence type="ECO:0000256" key="1">
    <source>
        <dbReference type="ARBA" id="ARBA00007387"/>
    </source>
</evidence>
<gene>
    <name evidence="8" type="ORF">GcC1_175028</name>
</gene>
<dbReference type="Pfam" id="PF05705">
    <property type="entry name" value="DUF829"/>
    <property type="match status" value="1"/>
</dbReference>
<dbReference type="Proteomes" id="UP000285405">
    <property type="component" value="Unassembled WGS sequence"/>
</dbReference>
<comment type="subcellular location">
    <subcellularLocation>
        <location evidence="6">Nucleus outer membrane</location>
        <topology evidence="6">Single-pass membrane protein</topology>
    </subcellularLocation>
</comment>
<evidence type="ECO:0000313" key="9">
    <source>
        <dbReference type="Proteomes" id="UP000285405"/>
    </source>
</evidence>
<dbReference type="InterPro" id="IPR029058">
    <property type="entry name" value="AB_hydrolase_fold"/>
</dbReference>
<proteinExistence type="inferred from homology"/>
<evidence type="ECO:0000256" key="4">
    <source>
        <dbReference type="ARBA" id="ARBA00023136"/>
    </source>
</evidence>
<sequence length="291" mass="32887">MAVSACDEKVSTFRPSFQFSTCQRLSGYVSYYLPEKVSNNSTKDVPSLIIIAGWMAASPKHISKYTAGYAALYPQTRIIVVTTTPWNMIPLDAISGGSRRIQPVLDICYDLKKDEKVLIHLMSNGGMRTCGYIVNKFKENTGRLLPIGAVVIDSAPGKATWNSSVRAFSFSSYRDPVMIFLRYCLIYFLFSIYCSIFFILNTPDTVAQDRVDLNDPEIFDRKATRLYIYSESDQIVDWKDVEEHAVESKDAGYQVSCEKFSTSGHAGHLMVDGTRYWDAIKRLWERSVTSS</sequence>
<dbReference type="PANTHER" id="PTHR12265:SF30">
    <property type="entry name" value="TRANSMEMBRANE PROTEIN 53"/>
    <property type="match status" value="1"/>
</dbReference>
<dbReference type="OrthoDB" id="77878at2759"/>
<accession>A0A420HPY0</accession>
<dbReference type="InterPro" id="IPR008547">
    <property type="entry name" value="DUF829_TMEM53"/>
</dbReference>
<evidence type="ECO:0000313" key="8">
    <source>
        <dbReference type="EMBL" id="RKF59457.1"/>
    </source>
</evidence>
<evidence type="ECO:0000256" key="7">
    <source>
        <dbReference type="SAM" id="Phobius"/>
    </source>
</evidence>
<dbReference type="AlphaFoldDB" id="A0A420HPY0"/>
<dbReference type="GO" id="GO:0005640">
    <property type="term" value="C:nuclear outer membrane"/>
    <property type="evidence" value="ECO:0007669"/>
    <property type="project" value="UniProtKB-SubCell"/>
</dbReference>
<evidence type="ECO:0000256" key="2">
    <source>
        <dbReference type="ARBA" id="ARBA00022692"/>
    </source>
</evidence>
<name>A0A420HPY0_9PEZI</name>
<keyword evidence="5" id="KW-0539">Nucleus</keyword>
<protein>
    <submittedName>
        <fullName evidence="8">Transmembrane protein 53</fullName>
    </submittedName>
</protein>
<feature type="transmembrane region" description="Helical" evidence="7">
    <location>
        <begin position="180"/>
        <end position="200"/>
    </location>
</feature>
<dbReference type="EMBL" id="MCBR01017511">
    <property type="protein sequence ID" value="RKF59457.1"/>
    <property type="molecule type" value="Genomic_DNA"/>
</dbReference>
<comment type="similarity">
    <text evidence="1">Belongs to the TMEM53 family.</text>
</comment>
<keyword evidence="2 7" id="KW-0812">Transmembrane</keyword>
<reference evidence="8 9" key="1">
    <citation type="journal article" date="2018" name="BMC Genomics">
        <title>Comparative genome analyses reveal sequence features reflecting distinct modes of host-adaptation between dicot and monocot powdery mildew.</title>
        <authorList>
            <person name="Wu Y."/>
            <person name="Ma X."/>
            <person name="Pan Z."/>
            <person name="Kale S.D."/>
            <person name="Song Y."/>
            <person name="King H."/>
            <person name="Zhang Q."/>
            <person name="Presley C."/>
            <person name="Deng X."/>
            <person name="Wei C.I."/>
            <person name="Xiao S."/>
        </authorList>
    </citation>
    <scope>NUCLEOTIDE SEQUENCE [LARGE SCALE GENOMIC DNA]</scope>
    <source>
        <strain evidence="8">UCSC1</strain>
    </source>
</reference>
<evidence type="ECO:0000256" key="6">
    <source>
        <dbReference type="ARBA" id="ARBA00034303"/>
    </source>
</evidence>
<keyword evidence="4 7" id="KW-0472">Membrane</keyword>
<organism evidence="8 9">
    <name type="scientific">Golovinomyces cichoracearum</name>
    <dbReference type="NCBI Taxonomy" id="62708"/>
    <lineage>
        <taxon>Eukaryota</taxon>
        <taxon>Fungi</taxon>
        <taxon>Dikarya</taxon>
        <taxon>Ascomycota</taxon>
        <taxon>Pezizomycotina</taxon>
        <taxon>Leotiomycetes</taxon>
        <taxon>Erysiphales</taxon>
        <taxon>Erysiphaceae</taxon>
        <taxon>Golovinomyces</taxon>
    </lineage>
</organism>
<keyword evidence="3 7" id="KW-1133">Transmembrane helix</keyword>
<dbReference type="PANTHER" id="PTHR12265">
    <property type="entry name" value="TRANSMEMBRANE PROTEIN 53"/>
    <property type="match status" value="1"/>
</dbReference>
<comment type="caution">
    <text evidence="8">The sequence shown here is derived from an EMBL/GenBank/DDBJ whole genome shotgun (WGS) entry which is preliminary data.</text>
</comment>